<evidence type="ECO:0000313" key="2">
    <source>
        <dbReference type="Proteomes" id="UP000789920"/>
    </source>
</evidence>
<gene>
    <name evidence="1" type="ORF">RPERSI_LOCUS7008</name>
</gene>
<proteinExistence type="predicted"/>
<evidence type="ECO:0000313" key="1">
    <source>
        <dbReference type="EMBL" id="CAG8628560.1"/>
    </source>
</evidence>
<comment type="caution">
    <text evidence="1">The sequence shown here is derived from an EMBL/GenBank/DDBJ whole genome shotgun (WGS) entry which is preliminary data.</text>
</comment>
<dbReference type="EMBL" id="CAJVQC010011548">
    <property type="protein sequence ID" value="CAG8628560.1"/>
    <property type="molecule type" value="Genomic_DNA"/>
</dbReference>
<protein>
    <submittedName>
        <fullName evidence="1">24494_t:CDS:1</fullName>
    </submittedName>
</protein>
<accession>A0ACA9N4Z6</accession>
<keyword evidence="2" id="KW-1185">Reference proteome</keyword>
<name>A0ACA9N4Z6_9GLOM</name>
<sequence>MNPNFTDWHEQEIESDNISESSELSEFSKNDNCDEHLLSNCLMEFENLTLDDNKSNLLPMDIGSEISSNYQESFSSRGQKHGSGRLCRPRVSRNNHDSNTLAKKVSQQVNTQELSNFVFLQYKYSFCENGYPILSSHFYLIKKITPLMLFYEFFTADSLKQIVELTNKYYAIQNLAGTKRS</sequence>
<dbReference type="Proteomes" id="UP000789920">
    <property type="component" value="Unassembled WGS sequence"/>
</dbReference>
<reference evidence="1" key="1">
    <citation type="submission" date="2021-06" db="EMBL/GenBank/DDBJ databases">
        <authorList>
            <person name="Kallberg Y."/>
            <person name="Tangrot J."/>
            <person name="Rosling A."/>
        </authorList>
    </citation>
    <scope>NUCLEOTIDE SEQUENCE</scope>
    <source>
        <strain evidence="1">MA461A</strain>
    </source>
</reference>
<organism evidence="1 2">
    <name type="scientific">Racocetra persica</name>
    <dbReference type="NCBI Taxonomy" id="160502"/>
    <lineage>
        <taxon>Eukaryota</taxon>
        <taxon>Fungi</taxon>
        <taxon>Fungi incertae sedis</taxon>
        <taxon>Mucoromycota</taxon>
        <taxon>Glomeromycotina</taxon>
        <taxon>Glomeromycetes</taxon>
        <taxon>Diversisporales</taxon>
        <taxon>Gigasporaceae</taxon>
        <taxon>Racocetra</taxon>
    </lineage>
</organism>